<reference evidence="5" key="1">
    <citation type="submission" date="2018-07" db="EMBL/GenBank/DDBJ databases">
        <authorList>
            <person name="Quirk P.G."/>
            <person name="Krulwich T.A."/>
        </authorList>
    </citation>
    <scope>NUCLEOTIDE SEQUENCE</scope>
    <source>
        <strain evidence="5">96224</strain>
    </source>
</reference>
<comment type="similarity">
    <text evidence="1">Belongs to the SEN54 family.</text>
</comment>
<gene>
    <name evidence="5" type="ORF">BGT96224V2_LOCUS5016</name>
</gene>
<dbReference type="OrthoDB" id="408683at2759"/>
<name>A0A381LD47_BLUGR</name>
<organism evidence="5">
    <name type="scientific">Blumeria graminis f. sp. tritici 96224</name>
    <dbReference type="NCBI Taxonomy" id="1268274"/>
    <lineage>
        <taxon>Eukaryota</taxon>
        <taxon>Fungi</taxon>
        <taxon>Dikarya</taxon>
        <taxon>Ascomycota</taxon>
        <taxon>Pezizomycotina</taxon>
        <taxon>Leotiomycetes</taxon>
        <taxon>Erysiphales</taxon>
        <taxon>Erysiphaceae</taxon>
        <taxon>Blumeria</taxon>
    </lineage>
</organism>
<dbReference type="InterPro" id="IPR024337">
    <property type="entry name" value="tRNA_splic_suSen54"/>
</dbReference>
<evidence type="ECO:0000259" key="4">
    <source>
        <dbReference type="Pfam" id="PF12928"/>
    </source>
</evidence>
<accession>A0A381LD47</accession>
<dbReference type="PANTHER" id="PTHR21027:SF1">
    <property type="entry name" value="TRNA-SPLICING ENDONUCLEASE SUBUNIT SEN54"/>
    <property type="match status" value="1"/>
</dbReference>
<evidence type="ECO:0000313" key="5">
    <source>
        <dbReference type="EMBL" id="SUZ11849.1"/>
    </source>
</evidence>
<feature type="region of interest" description="Disordered" evidence="3">
    <location>
        <begin position="1"/>
        <end position="29"/>
    </location>
</feature>
<dbReference type="GO" id="GO:0000214">
    <property type="term" value="C:tRNA-intron endonuclease complex"/>
    <property type="evidence" value="ECO:0007669"/>
    <property type="project" value="TreeGrafter"/>
</dbReference>
<evidence type="ECO:0000256" key="2">
    <source>
        <dbReference type="ARBA" id="ARBA00022694"/>
    </source>
</evidence>
<sequence>MAEFDEDALLNRQQSGSHEDVDPTEETQDFRFLANIISQSSSQLPKRGEKDFEPHGTKHQEGILEASRNAMHAALAHTRSHNPKNHVRGFYFGDEYEGVCKIARQGLYDDHVVLVQQAKGPHFKTIGKMTTGQKTPSLWLLPEEALYLIERGFLDLCWPAGEENVGESDNKEVEHESDRNETGLPLSLQAAYALLIGDDDEKGKVSLHRYMVYANLRRTGYIVLRAPEFDPMVHDMTQASKLSHSNFQASIFHRLFGRLFTDRIDRNEFESLVQAGMYRSYSDIYRQITIIQRHKPQPARSTALPNLEDPYRVVFYLWKADRMLTFSKRNPSPPDFRLAIVDAQTESVPSLMQITSLLESTQFAPPNIQSLAGAGKIYQRLKHGWRSVILAVVDQGVISFLKLGESAFGEELMYERFDGGASSRGGKRGGYRGRGGRGRGRGHSRGT</sequence>
<feature type="compositionally biased region" description="Basic residues" evidence="3">
    <location>
        <begin position="425"/>
        <end position="447"/>
    </location>
</feature>
<dbReference type="Pfam" id="PF12928">
    <property type="entry name" value="tRNA_int_end_N2"/>
    <property type="match status" value="1"/>
</dbReference>
<dbReference type="EMBL" id="UIGY01000152">
    <property type="protein sequence ID" value="SUZ11849.1"/>
    <property type="molecule type" value="Genomic_DNA"/>
</dbReference>
<protein>
    <submittedName>
        <fullName evidence="5">Bgt-2433</fullName>
    </submittedName>
</protein>
<feature type="region of interest" description="Disordered" evidence="3">
    <location>
        <begin position="419"/>
        <end position="447"/>
    </location>
</feature>
<feature type="domain" description="tRNA-splicing endonuclease subunit Sen54 N-terminal" evidence="4">
    <location>
        <begin position="72"/>
        <end position="158"/>
    </location>
</feature>
<keyword evidence="2" id="KW-0819">tRNA processing</keyword>
<dbReference type="GO" id="GO:0000379">
    <property type="term" value="P:tRNA-type intron splice site recognition and cleavage"/>
    <property type="evidence" value="ECO:0007669"/>
    <property type="project" value="TreeGrafter"/>
</dbReference>
<dbReference type="PANTHER" id="PTHR21027">
    <property type="entry name" value="TRNA-SPLICING ENDONUCLEASE SUBUNIT SEN54"/>
    <property type="match status" value="1"/>
</dbReference>
<evidence type="ECO:0000256" key="1">
    <source>
        <dbReference type="ARBA" id="ARBA00005736"/>
    </source>
</evidence>
<dbReference type="InterPro" id="IPR024336">
    <property type="entry name" value="tRNA_splic_suSen54_N"/>
</dbReference>
<proteinExistence type="inferred from homology"/>
<evidence type="ECO:0000256" key="3">
    <source>
        <dbReference type="SAM" id="MobiDB-lite"/>
    </source>
</evidence>
<dbReference type="AlphaFoldDB" id="A0A381LD47"/>